<dbReference type="Gramene" id="HORVU.MOREX.r2.7HG0544990.1">
    <property type="protein sequence ID" value="HORVU.MOREX.r2.7HG0544990.1"/>
    <property type="gene ID" value="HORVU.MOREX.r2.7HG0544990"/>
</dbReference>
<dbReference type="Gene3D" id="3.30.1330.80">
    <property type="entry name" value="Hypothetical protein, similar to alpha- acetolactate decarboxylase, domain 2"/>
    <property type="match status" value="1"/>
</dbReference>
<dbReference type="SMR" id="A0A8I6YJ79"/>
<feature type="region of interest" description="Disordered" evidence="2">
    <location>
        <begin position="165"/>
        <end position="202"/>
    </location>
</feature>
<comment type="subcellular location">
    <subcellularLocation>
        <location evidence="1">Nucleus</location>
    </subcellularLocation>
</comment>
<dbReference type="GO" id="GO:0005634">
    <property type="term" value="C:nucleus"/>
    <property type="evidence" value="ECO:0007669"/>
    <property type="project" value="UniProtKB-SubCell"/>
</dbReference>
<name>A0A8I6YJ79_HORVV</name>
<dbReference type="EnsemblPlants" id="HORVU.MOREX.r3.7HG0656710.1">
    <property type="protein sequence ID" value="HORVU.MOREX.r3.7HG0656710.1"/>
    <property type="gene ID" value="HORVU.MOREX.r3.7HG0656710"/>
</dbReference>
<gene>
    <name evidence="4" type="primary">LOC123411299</name>
</gene>
<keyword evidence="1" id="KW-0805">Transcription regulation</keyword>
<dbReference type="PROSITE" id="PS51742">
    <property type="entry name" value="PPC"/>
    <property type="match status" value="1"/>
</dbReference>
<protein>
    <recommendedName>
        <fullName evidence="1">AT-hook motif nuclear-localized protein</fullName>
    </recommendedName>
</protein>
<accession>A0A8I6YJ79</accession>
<feature type="domain" description="PPC" evidence="3">
    <location>
        <begin position="47"/>
        <end position="186"/>
    </location>
</feature>
<feature type="compositionally biased region" description="Low complexity" evidence="2">
    <location>
        <begin position="187"/>
        <end position="202"/>
    </location>
</feature>
<keyword evidence="5" id="KW-1185">Reference proteome</keyword>
<dbReference type="GO" id="GO:0003680">
    <property type="term" value="F:minor groove of adenine-thymine-rich DNA binding"/>
    <property type="evidence" value="ECO:0007669"/>
    <property type="project" value="UniProtKB-UniRule"/>
</dbReference>
<evidence type="ECO:0000313" key="5">
    <source>
        <dbReference type="Proteomes" id="UP000011116"/>
    </source>
</evidence>
<evidence type="ECO:0000256" key="1">
    <source>
        <dbReference type="RuleBase" id="RU367031"/>
    </source>
</evidence>
<dbReference type="Pfam" id="PF03479">
    <property type="entry name" value="PCC"/>
    <property type="match status" value="1"/>
</dbReference>
<dbReference type="InterPro" id="IPR005175">
    <property type="entry name" value="PPC_dom"/>
</dbReference>
<reference evidence="4" key="2">
    <citation type="submission" date="2020-10" db="EMBL/GenBank/DDBJ databases">
        <authorList>
            <person name="Scholz U."/>
            <person name="Mascher M."/>
            <person name="Fiebig A."/>
        </authorList>
    </citation>
    <scope>NUCLEOTIDE SEQUENCE [LARGE SCALE GENOMIC DNA]</scope>
    <source>
        <strain evidence="4">cv. Morex</strain>
    </source>
</reference>
<dbReference type="AlphaFoldDB" id="A0A8I6YJ79"/>
<dbReference type="InterPro" id="IPR039605">
    <property type="entry name" value="AHL"/>
</dbReference>
<dbReference type="RefSeq" id="XP_044960163.1">
    <property type="nucleotide sequence ID" value="XM_045104228.1"/>
</dbReference>
<dbReference type="Proteomes" id="UP000011116">
    <property type="component" value="Chromosome 7H"/>
</dbReference>
<sequence>MEGGAISADAGKATYGAAEMHKSPLLHPQPQPIVGARMADADEEPRATEIVPQIITVKGGEDVAMEVMSYGGNGWAVFIMSADGTVCNVTLHQPASPHETVIHEGFFDIVSLSGSYLPSKANGMSSGKGVFAISLVGADGRIFGGGLAGPLIAASPVQVVIGRFATDEEEENKQDVASGTPGATEPSDSSNGSSSDPGSPSN</sequence>
<reference evidence="4" key="3">
    <citation type="submission" date="2022-01" db="UniProtKB">
        <authorList>
            <consortium name="EnsemblPlants"/>
        </authorList>
    </citation>
    <scope>IDENTIFICATION</scope>
    <source>
        <strain evidence="4">subsp. vulgare</strain>
    </source>
</reference>
<evidence type="ECO:0000256" key="2">
    <source>
        <dbReference type="SAM" id="MobiDB-lite"/>
    </source>
</evidence>
<reference evidence="5" key="1">
    <citation type="journal article" date="2012" name="Nature">
        <title>A physical, genetic and functional sequence assembly of the barley genome.</title>
        <authorList>
            <consortium name="The International Barley Genome Sequencing Consortium"/>
            <person name="Mayer K.F."/>
            <person name="Waugh R."/>
            <person name="Brown J.W."/>
            <person name="Schulman A."/>
            <person name="Langridge P."/>
            <person name="Platzer M."/>
            <person name="Fincher G.B."/>
            <person name="Muehlbauer G.J."/>
            <person name="Sato K."/>
            <person name="Close T.J."/>
            <person name="Wise R.P."/>
            <person name="Stein N."/>
        </authorList>
    </citation>
    <scope>NUCLEOTIDE SEQUENCE [LARGE SCALE GENOMIC DNA]</scope>
    <source>
        <strain evidence="5">cv. Morex</strain>
    </source>
</reference>
<comment type="function">
    <text evidence="1">Transcription factor that specifically binds AT-rich DNA sequences related to the nuclear matrix attachment regions (MARs).</text>
</comment>
<organism evidence="4 5">
    <name type="scientific">Hordeum vulgare subsp. vulgare</name>
    <name type="common">Domesticated barley</name>
    <dbReference type="NCBI Taxonomy" id="112509"/>
    <lineage>
        <taxon>Eukaryota</taxon>
        <taxon>Viridiplantae</taxon>
        <taxon>Streptophyta</taxon>
        <taxon>Embryophyta</taxon>
        <taxon>Tracheophyta</taxon>
        <taxon>Spermatophyta</taxon>
        <taxon>Magnoliopsida</taxon>
        <taxon>Liliopsida</taxon>
        <taxon>Poales</taxon>
        <taxon>Poaceae</taxon>
        <taxon>BOP clade</taxon>
        <taxon>Pooideae</taxon>
        <taxon>Triticodae</taxon>
        <taxon>Triticeae</taxon>
        <taxon>Hordeinae</taxon>
        <taxon>Hordeum</taxon>
    </lineage>
</organism>
<proteinExistence type="predicted"/>
<keyword evidence="1" id="KW-0539">Nucleus</keyword>
<evidence type="ECO:0000313" key="4">
    <source>
        <dbReference type="EnsemblPlants" id="HORVU.MOREX.r3.7HG0656710.1"/>
    </source>
</evidence>
<evidence type="ECO:0000259" key="3">
    <source>
        <dbReference type="PROSITE" id="PS51742"/>
    </source>
</evidence>
<dbReference type="SUPFAM" id="SSF117856">
    <property type="entry name" value="AF0104/ALDC/Ptd012-like"/>
    <property type="match status" value="1"/>
</dbReference>
<comment type="domain">
    <text evidence="1">The PPC domain mediates interactions between AHL proteins.</text>
</comment>
<dbReference type="KEGG" id="hvg:123411299"/>
<dbReference type="PANTHER" id="PTHR31500">
    <property type="entry name" value="AT-HOOK MOTIF NUCLEAR-LOCALIZED PROTEIN 9"/>
    <property type="match status" value="1"/>
</dbReference>
<keyword evidence="1" id="KW-0238">DNA-binding</keyword>
<dbReference type="Gramene" id="HORVU.MOREX.r3.7HG0656710.1">
    <property type="protein sequence ID" value="HORVU.MOREX.r3.7HG0656710.1"/>
    <property type="gene ID" value="HORVU.MOREX.r3.7HG0656710"/>
</dbReference>
<dbReference type="GeneID" id="123411299"/>
<dbReference type="CDD" id="cd11378">
    <property type="entry name" value="DUF296"/>
    <property type="match status" value="1"/>
</dbReference>
<keyword evidence="1" id="KW-0804">Transcription</keyword>
<dbReference type="OrthoDB" id="2014829at2759"/>
<dbReference type="PANTHER" id="PTHR31500:SF66">
    <property type="entry name" value="AT-HOOK MOTIF NUCLEAR-LOCALIZED PROTEIN"/>
    <property type="match status" value="1"/>
</dbReference>